<name>A0AAW3AST3_9TRYP</name>
<feature type="compositionally biased region" description="Polar residues" evidence="1">
    <location>
        <begin position="189"/>
        <end position="199"/>
    </location>
</feature>
<keyword evidence="2" id="KW-0812">Transmembrane</keyword>
<feature type="transmembrane region" description="Helical" evidence="2">
    <location>
        <begin position="148"/>
        <end position="172"/>
    </location>
</feature>
<keyword evidence="2" id="KW-0472">Membrane</keyword>
<reference evidence="3 4" key="1">
    <citation type="submission" date="2024-02" db="EMBL/GenBank/DDBJ databases">
        <title>FIRST GENOME SEQUENCES OF Leishmania (Viannia) shawi, Leishmania (Viannia) lindenbergi AND Leishmania (Viannia) utingensis.</title>
        <authorList>
            <person name="Resadore F."/>
            <person name="Custodio M.G.F."/>
            <person name="Boite M.C."/>
            <person name="Cupolillo E."/>
            <person name="Ferreira G.E.M."/>
        </authorList>
    </citation>
    <scope>NUCLEOTIDE SEQUENCE [LARGE SCALE GENOMIC DNA]</scope>
    <source>
        <strain evidence="3 4">MHOM/BR/1966/M15733</strain>
    </source>
</reference>
<evidence type="ECO:0000313" key="4">
    <source>
        <dbReference type="Proteomes" id="UP001500131"/>
    </source>
</evidence>
<gene>
    <name evidence="3" type="ORF">Q4I31_001746</name>
</gene>
<feature type="transmembrane region" description="Helical" evidence="2">
    <location>
        <begin position="6"/>
        <end position="27"/>
    </location>
</feature>
<keyword evidence="4" id="KW-1185">Reference proteome</keyword>
<accession>A0AAW3AST3</accession>
<feature type="transmembrane region" description="Helical" evidence="2">
    <location>
        <begin position="107"/>
        <end position="127"/>
    </location>
</feature>
<dbReference type="Gene3D" id="1.20.140.150">
    <property type="match status" value="1"/>
</dbReference>
<sequence>MAFTLALLLYAVLQFIAFLFVLVGTPLDMFHLRSGGRFGNTPCITLWGLNEECYTSRNDISLDTLWMDCPSRRDRFRVAQVFAIISIFVYGLAALLGFILLCCCSCLRWVCLALNIAGIATLCVVWASMVRTYEKADGFCVREKLVSFFGVGFSLLVMAWCLDITNIAFLLLPWQGRDPTKSRDPSENKAPSENGEANK</sequence>
<proteinExistence type="predicted"/>
<feature type="transmembrane region" description="Helical" evidence="2">
    <location>
        <begin position="81"/>
        <end position="101"/>
    </location>
</feature>
<dbReference type="PANTHER" id="PTHR33297:SF4">
    <property type="entry name" value="AMASTIN"/>
    <property type="match status" value="1"/>
</dbReference>
<dbReference type="PANTHER" id="PTHR33297">
    <property type="entry name" value="AMASTIN-LIKE SURFACE PROTEIN-LIKE PROTEIN-RELATED"/>
    <property type="match status" value="1"/>
</dbReference>
<dbReference type="EMBL" id="JBAMZK010000011">
    <property type="protein sequence ID" value="KAL0511185.1"/>
    <property type="molecule type" value="Genomic_DNA"/>
</dbReference>
<keyword evidence="2" id="KW-1133">Transmembrane helix</keyword>
<protein>
    <submittedName>
        <fullName evidence="3">Amastin surface glycoprotein</fullName>
    </submittedName>
</protein>
<dbReference type="Pfam" id="PF07344">
    <property type="entry name" value="Amastin"/>
    <property type="match status" value="1"/>
</dbReference>
<organism evidence="3 4">
    <name type="scientific">Leishmania lindenbergi</name>
    <dbReference type="NCBI Taxonomy" id="651832"/>
    <lineage>
        <taxon>Eukaryota</taxon>
        <taxon>Discoba</taxon>
        <taxon>Euglenozoa</taxon>
        <taxon>Kinetoplastea</taxon>
        <taxon>Metakinetoplastina</taxon>
        <taxon>Trypanosomatida</taxon>
        <taxon>Trypanosomatidae</taxon>
        <taxon>Leishmaniinae</taxon>
        <taxon>Leishmania</taxon>
    </lineage>
</organism>
<dbReference type="Proteomes" id="UP001500131">
    <property type="component" value="Unassembled WGS sequence"/>
</dbReference>
<dbReference type="AlphaFoldDB" id="A0AAW3AST3"/>
<evidence type="ECO:0000256" key="2">
    <source>
        <dbReference type="SAM" id="Phobius"/>
    </source>
</evidence>
<feature type="compositionally biased region" description="Basic and acidic residues" evidence="1">
    <location>
        <begin position="178"/>
        <end position="187"/>
    </location>
</feature>
<comment type="caution">
    <text evidence="3">The sequence shown here is derived from an EMBL/GenBank/DDBJ whole genome shotgun (WGS) entry which is preliminary data.</text>
</comment>
<feature type="region of interest" description="Disordered" evidence="1">
    <location>
        <begin position="178"/>
        <end position="199"/>
    </location>
</feature>
<evidence type="ECO:0000313" key="3">
    <source>
        <dbReference type="EMBL" id="KAL0511185.1"/>
    </source>
</evidence>
<evidence type="ECO:0000256" key="1">
    <source>
        <dbReference type="SAM" id="MobiDB-lite"/>
    </source>
</evidence>
<dbReference type="InterPro" id="IPR009944">
    <property type="entry name" value="Amastin"/>
</dbReference>